<dbReference type="EMBL" id="CAKKLH010000223">
    <property type="protein sequence ID" value="CAH0106362.1"/>
    <property type="molecule type" value="Genomic_DNA"/>
</dbReference>
<dbReference type="AlphaFoldDB" id="A0A8J2WGF6"/>
<proteinExistence type="predicted"/>
<name>A0A8J2WGF6_9CRUS</name>
<comment type="caution">
    <text evidence="2">The sequence shown here is derived from an EMBL/GenBank/DDBJ whole genome shotgun (WGS) entry which is preliminary data.</text>
</comment>
<gene>
    <name evidence="2" type="ORF">DGAL_LOCUS9516</name>
</gene>
<evidence type="ECO:0000313" key="2">
    <source>
        <dbReference type="EMBL" id="CAH0106362.1"/>
    </source>
</evidence>
<organism evidence="2 3">
    <name type="scientific">Daphnia galeata</name>
    <dbReference type="NCBI Taxonomy" id="27404"/>
    <lineage>
        <taxon>Eukaryota</taxon>
        <taxon>Metazoa</taxon>
        <taxon>Ecdysozoa</taxon>
        <taxon>Arthropoda</taxon>
        <taxon>Crustacea</taxon>
        <taxon>Branchiopoda</taxon>
        <taxon>Diplostraca</taxon>
        <taxon>Cladocera</taxon>
        <taxon>Anomopoda</taxon>
        <taxon>Daphniidae</taxon>
        <taxon>Daphnia</taxon>
    </lineage>
</organism>
<protein>
    <submittedName>
        <fullName evidence="2">Uncharacterized protein</fullName>
    </submittedName>
</protein>
<keyword evidence="3" id="KW-1185">Reference proteome</keyword>
<feature type="transmembrane region" description="Helical" evidence="1">
    <location>
        <begin position="36"/>
        <end position="56"/>
    </location>
</feature>
<keyword evidence="1" id="KW-1133">Transmembrane helix</keyword>
<dbReference type="Proteomes" id="UP000789390">
    <property type="component" value="Unassembled WGS sequence"/>
</dbReference>
<evidence type="ECO:0000313" key="3">
    <source>
        <dbReference type="Proteomes" id="UP000789390"/>
    </source>
</evidence>
<reference evidence="2" key="1">
    <citation type="submission" date="2021-11" db="EMBL/GenBank/DDBJ databases">
        <authorList>
            <person name="Schell T."/>
        </authorList>
    </citation>
    <scope>NUCLEOTIDE SEQUENCE</scope>
    <source>
        <strain evidence="2">M5</strain>
    </source>
</reference>
<keyword evidence="1" id="KW-0812">Transmembrane</keyword>
<sequence>MRYRRLQTAIKAVQEVERLLGEEFMAQHKSSLTTRFVIGFILILTTAIITECSWYVRGGATPRYQKIQALL</sequence>
<keyword evidence="1" id="KW-0472">Membrane</keyword>
<accession>A0A8J2WGF6</accession>
<evidence type="ECO:0000256" key="1">
    <source>
        <dbReference type="SAM" id="Phobius"/>
    </source>
</evidence>